<dbReference type="Proteomes" id="UP000526184">
    <property type="component" value="Unassembled WGS sequence"/>
</dbReference>
<organism evidence="1 2">
    <name type="scientific">Streptobacillus felis</name>
    <dbReference type="NCBI Taxonomy" id="1384509"/>
    <lineage>
        <taxon>Bacteria</taxon>
        <taxon>Fusobacteriati</taxon>
        <taxon>Fusobacteriota</taxon>
        <taxon>Fusobacteriia</taxon>
        <taxon>Fusobacteriales</taxon>
        <taxon>Leptotrichiaceae</taxon>
        <taxon>Streptobacillus</taxon>
    </lineage>
</organism>
<gene>
    <name evidence="1" type="ORF">HP397_06810</name>
</gene>
<protein>
    <submittedName>
        <fullName evidence="1">Uncharacterized protein</fullName>
    </submittedName>
</protein>
<proteinExistence type="predicted"/>
<dbReference type="AlphaFoldDB" id="A0A7Z0PFY7"/>
<keyword evidence="2" id="KW-1185">Reference proteome</keyword>
<dbReference type="RefSeq" id="WP_180136424.1">
    <property type="nucleotide sequence ID" value="NZ_JABMKT010000088.1"/>
</dbReference>
<dbReference type="EMBL" id="JABMKT010000088">
    <property type="protein sequence ID" value="NYV28509.1"/>
    <property type="molecule type" value="Genomic_DNA"/>
</dbReference>
<feature type="non-terminal residue" evidence="1">
    <location>
        <position position="1"/>
    </location>
</feature>
<accession>A0A7Z0PFY7</accession>
<name>A0A7Z0PFY7_9FUSO</name>
<evidence type="ECO:0000313" key="2">
    <source>
        <dbReference type="Proteomes" id="UP000526184"/>
    </source>
</evidence>
<reference evidence="1 2" key="1">
    <citation type="submission" date="2020-05" db="EMBL/GenBank/DDBJ databases">
        <title>Streptobacillus felis strain LHL191014123.</title>
        <authorList>
            <person name="Fawzy A."/>
            <person name="Rau J."/>
            <person name="Risse K."/>
            <person name="Schauerte N."/>
            <person name="Geiger C."/>
            <person name="Blom J."/>
            <person name="Imirzalioglu C."/>
            <person name="Falgenhauer J."/>
            <person name="Bach A."/>
            <person name="Herden C."/>
            <person name="Eisenberg T."/>
        </authorList>
    </citation>
    <scope>NUCLEOTIDE SEQUENCE [LARGE SCALE GENOMIC DNA]</scope>
    <source>
        <strain evidence="1 2">LHL191014123</strain>
    </source>
</reference>
<evidence type="ECO:0000313" key="1">
    <source>
        <dbReference type="EMBL" id="NYV28509.1"/>
    </source>
</evidence>
<comment type="caution">
    <text evidence="1">The sequence shown here is derived from an EMBL/GenBank/DDBJ whole genome shotgun (WGS) entry which is preliminary data.</text>
</comment>
<sequence>NKLEHIGLSSKTKKENLEIVHGLLKNRGITPDERIDKFMDGGGRLAVAGGKLILIGGVSLALDTLGVISVPVTLGISLPVSQGLKFIGYIVISGQTIFVANELNAGIQKITESITGKEIKYKQDLREYNSKLYDNVSEILDYTSIGIVAATTTLPKENKKT</sequence>